<comment type="caution">
    <text evidence="18">The sequence shown here is derived from an EMBL/GenBank/DDBJ whole genome shotgun (WGS) entry which is preliminary data.</text>
</comment>
<keyword evidence="7" id="KW-0227">DNA damage</keyword>
<dbReference type="Gene3D" id="3.30.565.10">
    <property type="entry name" value="Histidine kinase-like ATPase, C-terminal domain"/>
    <property type="match status" value="1"/>
</dbReference>
<dbReference type="PANTHER" id="PTHR23336:SF73">
    <property type="entry name" value="PROTEIN MICRORCHIDIA 6"/>
    <property type="match status" value="1"/>
</dbReference>
<dbReference type="FunFam" id="3.30.565.10:FF:000075">
    <property type="entry name" value="MORC family CW-type zinc finger protein 4"/>
    <property type="match status" value="1"/>
</dbReference>
<organism evidence="18 19">
    <name type="scientific">Panicum virgatum</name>
    <name type="common">Blackwell switchgrass</name>
    <dbReference type="NCBI Taxonomy" id="38727"/>
    <lineage>
        <taxon>Eukaryota</taxon>
        <taxon>Viridiplantae</taxon>
        <taxon>Streptophyta</taxon>
        <taxon>Embryophyta</taxon>
        <taxon>Tracheophyta</taxon>
        <taxon>Spermatophyta</taxon>
        <taxon>Magnoliopsida</taxon>
        <taxon>Liliopsida</taxon>
        <taxon>Poales</taxon>
        <taxon>Poaceae</taxon>
        <taxon>PACMAD clade</taxon>
        <taxon>Panicoideae</taxon>
        <taxon>Panicodae</taxon>
        <taxon>Paniceae</taxon>
        <taxon>Panicinae</taxon>
        <taxon>Panicum</taxon>
        <taxon>Panicum sect. Hiantes</taxon>
    </lineage>
</organism>
<keyword evidence="14" id="KW-0539">Nucleus</keyword>
<keyword evidence="6" id="KW-0255">Endonuclease</keyword>
<evidence type="ECO:0000256" key="12">
    <source>
        <dbReference type="ARBA" id="ARBA00023158"/>
    </source>
</evidence>
<dbReference type="GO" id="GO:0005634">
    <property type="term" value="C:nucleus"/>
    <property type="evidence" value="ECO:0007669"/>
    <property type="project" value="UniProtKB-SubCell"/>
</dbReference>
<comment type="subcellular location">
    <subcellularLocation>
        <location evidence="1">Nucleus</location>
    </subcellularLocation>
</comment>
<dbReference type="Pfam" id="PF17942">
    <property type="entry name" value="Morc6_S5"/>
    <property type="match status" value="1"/>
</dbReference>
<dbReference type="GO" id="GO:0031047">
    <property type="term" value="P:regulatory ncRNA-mediated gene silencing"/>
    <property type="evidence" value="ECO:0007669"/>
    <property type="project" value="UniProtKB-KW"/>
</dbReference>
<keyword evidence="11 15" id="KW-0175">Coiled coil</keyword>
<keyword evidence="8" id="KW-0378">Hydrolase</keyword>
<evidence type="ECO:0000256" key="15">
    <source>
        <dbReference type="SAM" id="Coils"/>
    </source>
</evidence>
<dbReference type="InterPro" id="IPR036890">
    <property type="entry name" value="HATPase_C_sf"/>
</dbReference>
<keyword evidence="9" id="KW-0067">ATP-binding</keyword>
<evidence type="ECO:0000256" key="4">
    <source>
        <dbReference type="ARBA" id="ARBA00022722"/>
    </source>
</evidence>
<dbReference type="SUPFAM" id="SSF55874">
    <property type="entry name" value="ATPase domain of HSP90 chaperone/DNA topoisomerase II/histidine kinase"/>
    <property type="match status" value="1"/>
</dbReference>
<evidence type="ECO:0000313" key="18">
    <source>
        <dbReference type="EMBL" id="KAG2601341.1"/>
    </source>
</evidence>
<evidence type="ECO:0000256" key="13">
    <source>
        <dbReference type="ARBA" id="ARBA00023204"/>
    </source>
</evidence>
<evidence type="ECO:0000256" key="14">
    <source>
        <dbReference type="ARBA" id="ARBA00023242"/>
    </source>
</evidence>
<evidence type="ECO:0000256" key="11">
    <source>
        <dbReference type="ARBA" id="ARBA00023054"/>
    </source>
</evidence>
<dbReference type="InterPro" id="IPR041006">
    <property type="entry name" value="Morc_S5"/>
</dbReference>
<feature type="coiled-coil region" evidence="15">
    <location>
        <begin position="728"/>
        <end position="764"/>
    </location>
</feature>
<evidence type="ECO:0000256" key="8">
    <source>
        <dbReference type="ARBA" id="ARBA00022801"/>
    </source>
</evidence>
<dbReference type="Pfam" id="PF13589">
    <property type="entry name" value="HATPase_c_3"/>
    <property type="match status" value="1"/>
</dbReference>
<evidence type="ECO:0000256" key="6">
    <source>
        <dbReference type="ARBA" id="ARBA00022759"/>
    </source>
</evidence>
<evidence type="ECO:0000256" key="3">
    <source>
        <dbReference type="ARBA" id="ARBA00011738"/>
    </source>
</evidence>
<comment type="similarity">
    <text evidence="2">Belongs to the MORC ATPase protein family.</text>
</comment>
<keyword evidence="12" id="KW-0943">RNA-mediated gene silencing</keyword>
<protein>
    <recommendedName>
        <fullName evidence="17">Morc S5 domain-containing protein</fullName>
    </recommendedName>
</protein>
<dbReference type="GO" id="GO:0006325">
    <property type="term" value="P:chromatin organization"/>
    <property type="evidence" value="ECO:0007669"/>
    <property type="project" value="UniProtKB-KW"/>
</dbReference>
<dbReference type="GO" id="GO:0006281">
    <property type="term" value="P:DNA repair"/>
    <property type="evidence" value="ECO:0007669"/>
    <property type="project" value="UniProtKB-KW"/>
</dbReference>
<dbReference type="AlphaFoldDB" id="A0A8T0SRV6"/>
<dbReference type="Proteomes" id="UP000823388">
    <property type="component" value="Chromosome 5K"/>
</dbReference>
<dbReference type="GO" id="GO:0031349">
    <property type="term" value="P:positive regulation of defense response"/>
    <property type="evidence" value="ECO:0007669"/>
    <property type="project" value="UniProtKB-ARBA"/>
</dbReference>
<evidence type="ECO:0000259" key="17">
    <source>
        <dbReference type="Pfam" id="PF17942"/>
    </source>
</evidence>
<keyword evidence="4" id="KW-0540">Nuclease</keyword>
<evidence type="ECO:0000256" key="1">
    <source>
        <dbReference type="ARBA" id="ARBA00004123"/>
    </source>
</evidence>
<proteinExistence type="inferred from homology"/>
<keyword evidence="13" id="KW-0234">DNA repair</keyword>
<feature type="region of interest" description="Disordered" evidence="16">
    <location>
        <begin position="647"/>
        <end position="668"/>
    </location>
</feature>
<dbReference type="InterPro" id="IPR045261">
    <property type="entry name" value="MORC_ATPase"/>
</dbReference>
<feature type="region of interest" description="Disordered" evidence="16">
    <location>
        <begin position="595"/>
        <end position="614"/>
    </location>
</feature>
<dbReference type="GO" id="GO:0016887">
    <property type="term" value="F:ATP hydrolysis activity"/>
    <property type="evidence" value="ECO:0007669"/>
    <property type="project" value="InterPro"/>
</dbReference>
<evidence type="ECO:0000256" key="5">
    <source>
        <dbReference type="ARBA" id="ARBA00022741"/>
    </source>
</evidence>
<evidence type="ECO:0000256" key="7">
    <source>
        <dbReference type="ARBA" id="ARBA00022763"/>
    </source>
</evidence>
<evidence type="ECO:0000256" key="2">
    <source>
        <dbReference type="ARBA" id="ARBA00007845"/>
    </source>
</evidence>
<dbReference type="EMBL" id="CM029045">
    <property type="protein sequence ID" value="KAG2601341.1"/>
    <property type="molecule type" value="Genomic_DNA"/>
</dbReference>
<dbReference type="GO" id="GO:0005524">
    <property type="term" value="F:ATP binding"/>
    <property type="evidence" value="ECO:0007669"/>
    <property type="project" value="UniProtKB-KW"/>
</dbReference>
<reference evidence="18" key="1">
    <citation type="submission" date="2020-05" db="EMBL/GenBank/DDBJ databases">
        <title>WGS assembly of Panicum virgatum.</title>
        <authorList>
            <person name="Lovell J.T."/>
            <person name="Jenkins J."/>
            <person name="Shu S."/>
            <person name="Juenger T.E."/>
            <person name="Schmutz J."/>
        </authorList>
    </citation>
    <scope>NUCLEOTIDE SEQUENCE</scope>
    <source>
        <strain evidence="18">AP13</strain>
    </source>
</reference>
<comment type="subunit">
    <text evidence="3">Homodimer.</text>
</comment>
<feature type="domain" description="Morc S5" evidence="17">
    <location>
        <begin position="384"/>
        <end position="522"/>
    </location>
</feature>
<gene>
    <name evidence="18" type="ORF">PVAP13_5KG583500</name>
</gene>
<dbReference type="GO" id="GO:0004519">
    <property type="term" value="F:endonuclease activity"/>
    <property type="evidence" value="ECO:0007669"/>
    <property type="project" value="UniProtKB-KW"/>
</dbReference>
<keyword evidence="19" id="KW-1185">Reference proteome</keyword>
<dbReference type="PANTHER" id="PTHR23336">
    <property type="entry name" value="ZINC FINGER CW-TYPE COILED-COIL DOMAIN PROTEIN 3"/>
    <property type="match status" value="1"/>
</dbReference>
<keyword evidence="5" id="KW-0547">Nucleotide-binding</keyword>
<sequence>MNSNRPTDVTTDAMDAERDIKPFLSPTTATPIQRGVHGPGTFQAAARQLESGGARVLTGVQPQTLAEAACALNRAASELSGGTGDRTSCANEAFEGTSVRRPCPAPRFSRKFWGAGDYDAGAGSSAPQPSVQNRMCVHPEFLHSNATSHKWPFGAVAELLDNAVDEVETGGATKVIVDKVINNRNGSPALLVQDDGGGMDPDSLRRCMSFGFSEKQSGSSIGQYGNGFKTSTMRLGEDVIVFSRCTKSGGPTQSIGLLSYTFLVETGQTDVIVPVVDYKCNLLRGQTTRLERHGSEHFSSNLSVLLKWSPFATEEELLQNFSNIGPHGTKIIVFNLWSNDDGNLELDFDTNPEDIMISGAPKPEEISNAVKRTNENHLANRLRYSLRVYTSVLYLELPDYFRIILRGQEVKRHYIATDIIYPECISYKPQICGKQEAEVITTIGFLNGAPTISVHGFNIYHKNRLILPFHRALSSASSKGRGVAGVLEVDFIKPTHDKQDFEKTQLFQRLMNRLRDMTTEYWDIYCHKIGYGKTPRVRAAPIPPPPAMLPMENGAAEPLEGTAPAPAVSVPPLRAQGTYVNAVPIAFAPPSFGSAPAGTAGVAPRAPTGYSPSDTEIMQVNQRTSSSSAPGSDLAGNRKRRDDEITHFNQRISSSLAPGTDVVGKRKRSDDDAALTVSSRKHATHDLVGSSSAGDQVCHYTRDRELREFSFLKMENRMLCEECSHFEMQEKELLLKEQELQIQIEQAKEQYTSLLNEYVSAAEAPAPKRTDR</sequence>
<feature type="compositionally biased region" description="Polar residues" evidence="16">
    <location>
        <begin position="647"/>
        <end position="657"/>
    </location>
</feature>
<evidence type="ECO:0000256" key="10">
    <source>
        <dbReference type="ARBA" id="ARBA00022853"/>
    </source>
</evidence>
<dbReference type="OrthoDB" id="757982at2759"/>
<evidence type="ECO:0000256" key="16">
    <source>
        <dbReference type="SAM" id="MobiDB-lite"/>
    </source>
</evidence>
<name>A0A8T0SRV6_PANVG</name>
<keyword evidence="10" id="KW-0156">Chromatin regulator</keyword>
<evidence type="ECO:0000256" key="9">
    <source>
        <dbReference type="ARBA" id="ARBA00022840"/>
    </source>
</evidence>
<evidence type="ECO:0000313" key="19">
    <source>
        <dbReference type="Proteomes" id="UP000823388"/>
    </source>
</evidence>
<accession>A0A8T0SRV6</accession>